<organism evidence="1 2">
    <name type="scientific">Paenibacillus bovis</name>
    <dbReference type="NCBI Taxonomy" id="1616788"/>
    <lineage>
        <taxon>Bacteria</taxon>
        <taxon>Bacillati</taxon>
        <taxon>Bacillota</taxon>
        <taxon>Bacilli</taxon>
        <taxon>Bacillales</taxon>
        <taxon>Paenibacillaceae</taxon>
        <taxon>Paenibacillus</taxon>
    </lineage>
</organism>
<keyword evidence="1" id="KW-0614">Plasmid</keyword>
<proteinExistence type="predicted"/>
<name>A0A1X9T425_9BACL</name>
<sequence>MYGLKSLLRRIRSLAADLPGLCCPIGLFFAGRPGYLLLFEAPAGAGSNWDIAWRSPGSIEAFLLGLKRKPQEKEGHSDV</sequence>
<keyword evidence="2" id="KW-1185">Reference proteome</keyword>
<geneLocation type="plasmid" evidence="1 2">
    <name>unnamed1</name>
</geneLocation>
<dbReference type="KEGG" id="pbv:AR543_p0075"/>
<evidence type="ECO:0000313" key="1">
    <source>
        <dbReference type="EMBL" id="ARR10683.1"/>
    </source>
</evidence>
<evidence type="ECO:0000313" key="2">
    <source>
        <dbReference type="Proteomes" id="UP000078148"/>
    </source>
</evidence>
<dbReference type="Proteomes" id="UP000078148">
    <property type="component" value="Plasmid unnamed1"/>
</dbReference>
<dbReference type="EMBL" id="CP021170">
    <property type="protein sequence ID" value="ARR10683.1"/>
    <property type="molecule type" value="Genomic_DNA"/>
</dbReference>
<accession>A0A1X9T425</accession>
<gene>
    <name evidence="1" type="ORF">AR543_p0075</name>
</gene>
<reference evidence="1 2" key="1">
    <citation type="journal article" date="2016" name="Int. J. Syst. Evol. Microbiol.">
        <title>Paenibacillus damxungensis sp. nov., isolated from raw yak (Bos grunniens) milk.</title>
        <authorList>
            <person name="Wu Z."/>
            <person name="Gao C."/>
            <person name="Han J."/>
            <person name="Liu Z."/>
        </authorList>
    </citation>
    <scope>NUCLEOTIDE SEQUENCE [LARGE SCALE GENOMIC DNA]</scope>
    <source>
        <strain evidence="1 2">BD3526</strain>
        <plasmid evidence="1 2">unnamed1</plasmid>
    </source>
</reference>
<protein>
    <submittedName>
        <fullName evidence="1">Uncharacterized protein</fullName>
    </submittedName>
</protein>
<dbReference type="AlphaFoldDB" id="A0A1X9T425"/>